<keyword evidence="2" id="KW-0326">Glycosidase</keyword>
<dbReference type="SMART" id="SM00257">
    <property type="entry name" value="LysM"/>
    <property type="match status" value="2"/>
</dbReference>
<accession>A0A5N5QBP1</accession>
<dbReference type="InterPro" id="IPR001002">
    <property type="entry name" value="Chitin-bd_1"/>
</dbReference>
<evidence type="ECO:0000256" key="3">
    <source>
        <dbReference type="PROSITE-ProRule" id="PRU00261"/>
    </source>
</evidence>
<dbReference type="InterPro" id="IPR018371">
    <property type="entry name" value="Chitin-binding_1_CS"/>
</dbReference>
<dbReference type="Gene3D" id="3.10.350.10">
    <property type="entry name" value="LysM domain"/>
    <property type="match status" value="2"/>
</dbReference>
<dbReference type="EMBL" id="SSOP01000324">
    <property type="protein sequence ID" value="KAB5589059.1"/>
    <property type="molecule type" value="Genomic_DNA"/>
</dbReference>
<keyword evidence="3" id="KW-1015">Disulfide bond</keyword>
<dbReference type="SUPFAM" id="SSF51445">
    <property type="entry name" value="(Trans)glycosidases"/>
    <property type="match status" value="1"/>
</dbReference>
<dbReference type="PROSITE" id="PS50941">
    <property type="entry name" value="CHIT_BIND_I_2"/>
    <property type="match status" value="1"/>
</dbReference>
<organism evidence="7 8">
    <name type="scientific">Ceratobasidium theobromae</name>
    <dbReference type="NCBI Taxonomy" id="1582974"/>
    <lineage>
        <taxon>Eukaryota</taxon>
        <taxon>Fungi</taxon>
        <taxon>Dikarya</taxon>
        <taxon>Basidiomycota</taxon>
        <taxon>Agaricomycotina</taxon>
        <taxon>Agaricomycetes</taxon>
        <taxon>Cantharellales</taxon>
        <taxon>Ceratobasidiaceae</taxon>
        <taxon>Ceratobasidium</taxon>
    </lineage>
</organism>
<dbReference type="CDD" id="cd00118">
    <property type="entry name" value="LysM"/>
    <property type="match status" value="2"/>
</dbReference>
<dbReference type="InterPro" id="IPR053214">
    <property type="entry name" value="LysM12-like"/>
</dbReference>
<evidence type="ECO:0000259" key="6">
    <source>
        <dbReference type="PROSITE" id="PS51910"/>
    </source>
</evidence>
<dbReference type="PANTHER" id="PTHR47700:SF2">
    <property type="entry name" value="CHITINASE"/>
    <property type="match status" value="1"/>
</dbReference>
<dbReference type="InterPro" id="IPR011583">
    <property type="entry name" value="Chitinase_II/V-like_cat"/>
</dbReference>
<dbReference type="AlphaFoldDB" id="A0A5N5QBP1"/>
<name>A0A5N5QBP1_9AGAM</name>
<evidence type="ECO:0000259" key="5">
    <source>
        <dbReference type="PROSITE" id="PS51782"/>
    </source>
</evidence>
<feature type="domain" description="GH18" evidence="6">
    <location>
        <begin position="238"/>
        <end position="580"/>
    </location>
</feature>
<feature type="disulfide bond" evidence="3">
    <location>
        <begin position="197"/>
        <end position="211"/>
    </location>
</feature>
<dbReference type="SMART" id="SM00636">
    <property type="entry name" value="Glyco_18"/>
    <property type="match status" value="1"/>
</dbReference>
<gene>
    <name evidence="7" type="ORF">CTheo_7501</name>
</gene>
<dbReference type="Gene3D" id="3.10.50.10">
    <property type="match status" value="1"/>
</dbReference>
<dbReference type="GO" id="GO:0008061">
    <property type="term" value="F:chitin binding"/>
    <property type="evidence" value="ECO:0007669"/>
    <property type="project" value="UniProtKB-UniRule"/>
</dbReference>
<evidence type="ECO:0000259" key="4">
    <source>
        <dbReference type="PROSITE" id="PS50941"/>
    </source>
</evidence>
<dbReference type="OrthoDB" id="73875at2759"/>
<dbReference type="Gene3D" id="3.20.20.80">
    <property type="entry name" value="Glycosidases"/>
    <property type="match status" value="1"/>
</dbReference>
<dbReference type="Pfam" id="PF00187">
    <property type="entry name" value="Chitin_bind_1"/>
    <property type="match status" value="1"/>
</dbReference>
<dbReference type="InterPro" id="IPR017853">
    <property type="entry name" value="GH"/>
</dbReference>
<dbReference type="InterPro" id="IPR001223">
    <property type="entry name" value="Glyco_hydro18_cat"/>
</dbReference>
<keyword evidence="8" id="KW-1185">Reference proteome</keyword>
<proteinExistence type="predicted"/>
<feature type="disulfide bond" evidence="3">
    <location>
        <begin position="192"/>
        <end position="204"/>
    </location>
</feature>
<dbReference type="PROSITE" id="PS51782">
    <property type="entry name" value="LYSM"/>
    <property type="match status" value="1"/>
</dbReference>
<dbReference type="CDD" id="cd00035">
    <property type="entry name" value="ChtBD1"/>
    <property type="match status" value="1"/>
</dbReference>
<dbReference type="GO" id="GO:0016798">
    <property type="term" value="F:hydrolase activity, acting on glycosyl bonds"/>
    <property type="evidence" value="ECO:0007669"/>
    <property type="project" value="UniProtKB-KW"/>
</dbReference>
<dbReference type="InterPro" id="IPR036861">
    <property type="entry name" value="Endochitinase-like_sf"/>
</dbReference>
<protein>
    <submittedName>
        <fullName evidence="7">Uncharacterized protein</fullName>
    </submittedName>
</protein>
<evidence type="ECO:0000313" key="8">
    <source>
        <dbReference type="Proteomes" id="UP000383932"/>
    </source>
</evidence>
<dbReference type="SUPFAM" id="SSF57016">
    <property type="entry name" value="Plant lectins/antimicrobial peptides"/>
    <property type="match status" value="1"/>
</dbReference>
<dbReference type="Pfam" id="PF01476">
    <property type="entry name" value="LysM"/>
    <property type="match status" value="2"/>
</dbReference>
<evidence type="ECO:0000313" key="7">
    <source>
        <dbReference type="EMBL" id="KAB5589059.1"/>
    </source>
</evidence>
<feature type="domain" description="LysM" evidence="5">
    <location>
        <begin position="60"/>
        <end position="105"/>
    </location>
</feature>
<dbReference type="PANTHER" id="PTHR47700">
    <property type="entry name" value="V CHITINASE, PUTATIVE (AFU_ORTHOLOGUE AFUA_6G13720)-RELATED"/>
    <property type="match status" value="1"/>
</dbReference>
<dbReference type="PROSITE" id="PS00026">
    <property type="entry name" value="CHIT_BIND_I_1"/>
    <property type="match status" value="1"/>
</dbReference>
<evidence type="ECO:0000256" key="2">
    <source>
        <dbReference type="ARBA" id="ARBA00023295"/>
    </source>
</evidence>
<dbReference type="GO" id="GO:0005975">
    <property type="term" value="P:carbohydrate metabolic process"/>
    <property type="evidence" value="ECO:0007669"/>
    <property type="project" value="InterPro"/>
</dbReference>
<comment type="caution">
    <text evidence="3">Lacks conserved residue(s) required for the propagation of feature annotation.</text>
</comment>
<dbReference type="Pfam" id="PF00704">
    <property type="entry name" value="Glyco_hydro_18"/>
    <property type="match status" value="1"/>
</dbReference>
<dbReference type="PROSITE" id="PS51910">
    <property type="entry name" value="GH18_2"/>
    <property type="match status" value="1"/>
</dbReference>
<keyword evidence="2" id="KW-0378">Hydrolase</keyword>
<comment type="caution">
    <text evidence="7">The sequence shown here is derived from an EMBL/GenBank/DDBJ whole genome shotgun (WGS) entry which is preliminary data.</text>
</comment>
<sequence length="580" mass="63137">MHPDGSEDDQVLLTLLVDKMLSTSKCLRIVAPLGLLLVTSTFASGTPYALGSKPESMDCKTVTVDNLYKTCYDIYTKAGITASQLSSYNPRLDCATLQLGQRVCISAGTLLSRRLAPNPDGSCVKYKVLEDESCPQIAARFNATVPQLESWNAGCDQLQFGYTMCVSSGSPPPITVDPKLQCGPESPGNATCPLNGCCSAFGYCGVTAEFCGPSESGEPCTSNCHQPTLPSCSTSQIKRKVGYFAGWNNRAKCGQFSSKQVDPTRYTHILYAFATFGPDMKITLPSHDIEQLKDLVSRKGATKIIPSAGGWSFSQEESRSLFTDMISTSANRAAFIQSVKSFISQYQLDGIDISMEYPASIERAGPSTDTPNLTALFKELRDALPNNLEVSLATPSSYWFLKGFELDKIAPHVSFINMMSYDYHGSWDANINGTNSSALPHTSLEDIKESVLLYTRAGIDMSKVNLGLATYGRTYALADPNCNAYGCRMTGSGAPGECTGSSGFLSYFELSRMVNTSTIHYDETSQTKWMKHGTDLITFDDMDTWAAKKDFAAKTCFGGTMLWNIQPINICGCHHYETMA</sequence>
<dbReference type="SUPFAM" id="SSF54106">
    <property type="entry name" value="LysM domain"/>
    <property type="match status" value="1"/>
</dbReference>
<reference evidence="7 8" key="1">
    <citation type="journal article" date="2019" name="Fungal Biol. Biotechnol.">
        <title>Draft genome sequence of fastidious pathogen Ceratobasidium theobromae, which causes vascular-streak dieback in Theobroma cacao.</title>
        <authorList>
            <person name="Ali S.S."/>
            <person name="Asman A."/>
            <person name="Shao J."/>
            <person name="Firmansyah A.P."/>
            <person name="Susilo A.W."/>
            <person name="Rosmana A."/>
            <person name="McMahon P."/>
            <person name="Junaid M."/>
            <person name="Guest D."/>
            <person name="Kheng T.Y."/>
            <person name="Meinhardt L.W."/>
            <person name="Bailey B.A."/>
        </authorList>
    </citation>
    <scope>NUCLEOTIDE SEQUENCE [LARGE SCALE GENOMIC DNA]</scope>
    <source>
        <strain evidence="7 8">CT2</strain>
    </source>
</reference>
<evidence type="ECO:0000256" key="1">
    <source>
        <dbReference type="ARBA" id="ARBA00022669"/>
    </source>
</evidence>
<dbReference type="InterPro" id="IPR029070">
    <property type="entry name" value="Chitinase_insertion_sf"/>
</dbReference>
<dbReference type="SUPFAM" id="SSF54556">
    <property type="entry name" value="Chitinase insertion domain"/>
    <property type="match status" value="1"/>
</dbReference>
<dbReference type="SMART" id="SM00270">
    <property type="entry name" value="ChtBD1"/>
    <property type="match status" value="1"/>
</dbReference>
<dbReference type="InterPro" id="IPR018392">
    <property type="entry name" value="LysM"/>
</dbReference>
<dbReference type="Gene3D" id="3.30.60.10">
    <property type="entry name" value="Endochitinase-like"/>
    <property type="match status" value="1"/>
</dbReference>
<feature type="domain" description="Chitin-binding type-1" evidence="4">
    <location>
        <begin position="179"/>
        <end position="226"/>
    </location>
</feature>
<keyword evidence="1 3" id="KW-0147">Chitin-binding</keyword>
<feature type="disulfide bond" evidence="3">
    <location>
        <begin position="220"/>
        <end position="224"/>
    </location>
</feature>
<dbReference type="InterPro" id="IPR036779">
    <property type="entry name" value="LysM_dom_sf"/>
</dbReference>
<dbReference type="Proteomes" id="UP000383932">
    <property type="component" value="Unassembled WGS sequence"/>
</dbReference>